<evidence type="ECO:0000256" key="2">
    <source>
        <dbReference type="ARBA" id="ARBA00022448"/>
    </source>
</evidence>
<dbReference type="AlphaFoldDB" id="A0A2H0WRN9"/>
<keyword evidence="3 8" id="KW-0812">Transmembrane</keyword>
<evidence type="ECO:0000256" key="6">
    <source>
        <dbReference type="ARBA" id="ARBA00022989"/>
    </source>
</evidence>
<dbReference type="GO" id="GO:0016887">
    <property type="term" value="F:ATP hydrolysis activity"/>
    <property type="evidence" value="ECO:0007669"/>
    <property type="project" value="InterPro"/>
</dbReference>
<dbReference type="SUPFAM" id="SSF52540">
    <property type="entry name" value="P-loop containing nucleoside triphosphate hydrolases"/>
    <property type="match status" value="1"/>
</dbReference>
<keyword evidence="6 8" id="KW-1133">Transmembrane helix</keyword>
<keyword evidence="7 8" id="KW-0472">Membrane</keyword>
<dbReference type="PROSITE" id="PS50893">
    <property type="entry name" value="ABC_TRANSPORTER_2"/>
    <property type="match status" value="1"/>
</dbReference>
<feature type="transmembrane region" description="Helical" evidence="8">
    <location>
        <begin position="184"/>
        <end position="206"/>
    </location>
</feature>
<comment type="subcellular location">
    <subcellularLocation>
        <location evidence="1">Cell membrane</location>
        <topology evidence="1">Multi-pass membrane protein</topology>
    </subcellularLocation>
</comment>
<dbReference type="EMBL" id="PEZH01000010">
    <property type="protein sequence ID" value="PIS15320.1"/>
    <property type="molecule type" value="Genomic_DNA"/>
</dbReference>
<keyword evidence="5" id="KW-0067">ATP-binding</keyword>
<evidence type="ECO:0000256" key="8">
    <source>
        <dbReference type="SAM" id="Phobius"/>
    </source>
</evidence>
<accession>A0A2H0WRN9</accession>
<dbReference type="PROSITE" id="PS50929">
    <property type="entry name" value="ABC_TM1F"/>
    <property type="match status" value="1"/>
</dbReference>
<dbReference type="InterPro" id="IPR011527">
    <property type="entry name" value="ABC1_TM_dom"/>
</dbReference>
<comment type="caution">
    <text evidence="11">The sequence shown here is derived from an EMBL/GenBank/DDBJ whole genome shotgun (WGS) entry which is preliminary data.</text>
</comment>
<dbReference type="GO" id="GO:0005886">
    <property type="term" value="C:plasma membrane"/>
    <property type="evidence" value="ECO:0007669"/>
    <property type="project" value="UniProtKB-SubCell"/>
</dbReference>
<keyword evidence="2" id="KW-0813">Transport</keyword>
<dbReference type="SUPFAM" id="SSF90123">
    <property type="entry name" value="ABC transporter transmembrane region"/>
    <property type="match status" value="1"/>
</dbReference>
<feature type="domain" description="ABC transporter" evidence="9">
    <location>
        <begin position="362"/>
        <end position="597"/>
    </location>
</feature>
<evidence type="ECO:0000256" key="3">
    <source>
        <dbReference type="ARBA" id="ARBA00022692"/>
    </source>
</evidence>
<feature type="transmembrane region" description="Helical" evidence="8">
    <location>
        <begin position="85"/>
        <end position="106"/>
    </location>
</feature>
<dbReference type="InterPro" id="IPR036640">
    <property type="entry name" value="ABC1_TM_sf"/>
</dbReference>
<dbReference type="Pfam" id="PF00005">
    <property type="entry name" value="ABC_tran"/>
    <property type="match status" value="1"/>
</dbReference>
<reference evidence="12" key="1">
    <citation type="submission" date="2017-09" db="EMBL/GenBank/DDBJ databases">
        <title>Depth-based differentiation of microbial function through sediment-hosted aquifers and enrichment of novel symbionts in the deep terrestrial subsurface.</title>
        <authorList>
            <person name="Probst A.J."/>
            <person name="Ladd B."/>
            <person name="Jarett J.K."/>
            <person name="Geller-Mcgrath D.E."/>
            <person name="Sieber C.M.K."/>
            <person name="Emerson J.B."/>
            <person name="Anantharaman K."/>
            <person name="Thomas B.C."/>
            <person name="Malmstrom R."/>
            <person name="Stieglmeier M."/>
            <person name="Klingl A."/>
            <person name="Woyke T."/>
            <person name="Ryan C.M."/>
            <person name="Banfield J.F."/>
        </authorList>
    </citation>
    <scope>NUCLEOTIDE SEQUENCE [LARGE SCALE GENOMIC DNA]</scope>
</reference>
<feature type="transmembrane region" description="Helical" evidence="8">
    <location>
        <begin position="268"/>
        <end position="289"/>
    </location>
</feature>
<dbReference type="FunFam" id="3.40.50.300:FF:000287">
    <property type="entry name" value="Multidrug ABC transporter ATP-binding protein"/>
    <property type="match status" value="1"/>
</dbReference>
<dbReference type="InterPro" id="IPR003593">
    <property type="entry name" value="AAA+_ATPase"/>
</dbReference>
<evidence type="ECO:0000259" key="10">
    <source>
        <dbReference type="PROSITE" id="PS50929"/>
    </source>
</evidence>
<evidence type="ECO:0000313" key="12">
    <source>
        <dbReference type="Proteomes" id="UP000231282"/>
    </source>
</evidence>
<evidence type="ECO:0008006" key="13">
    <source>
        <dbReference type="Google" id="ProtNLM"/>
    </source>
</evidence>
<dbReference type="Pfam" id="PF00664">
    <property type="entry name" value="ABC_membrane"/>
    <property type="match status" value="1"/>
</dbReference>
<evidence type="ECO:0000259" key="9">
    <source>
        <dbReference type="PROSITE" id="PS50893"/>
    </source>
</evidence>
<dbReference type="InterPro" id="IPR039421">
    <property type="entry name" value="Type_1_exporter"/>
</dbReference>
<dbReference type="Gene3D" id="1.20.1560.10">
    <property type="entry name" value="ABC transporter type 1, transmembrane domain"/>
    <property type="match status" value="1"/>
</dbReference>
<dbReference type="GO" id="GO:0140359">
    <property type="term" value="F:ABC-type transporter activity"/>
    <property type="evidence" value="ECO:0007669"/>
    <property type="project" value="InterPro"/>
</dbReference>
<name>A0A2H0WRN9_9BACT</name>
<feature type="domain" description="ABC transmembrane type-1" evidence="10">
    <location>
        <begin position="47"/>
        <end position="328"/>
    </location>
</feature>
<evidence type="ECO:0000256" key="4">
    <source>
        <dbReference type="ARBA" id="ARBA00022741"/>
    </source>
</evidence>
<organism evidence="11 12">
    <name type="scientific">Candidatus Shapirobacteria bacterium CG09_land_8_20_14_0_10_38_17</name>
    <dbReference type="NCBI Taxonomy" id="1974884"/>
    <lineage>
        <taxon>Bacteria</taxon>
        <taxon>Candidatus Shapironibacteriota</taxon>
    </lineage>
</organism>
<dbReference type="InterPro" id="IPR027417">
    <property type="entry name" value="P-loop_NTPase"/>
</dbReference>
<dbReference type="PROSITE" id="PS00211">
    <property type="entry name" value="ABC_TRANSPORTER_1"/>
    <property type="match status" value="1"/>
</dbReference>
<keyword evidence="4" id="KW-0547">Nucleotide-binding</keyword>
<dbReference type="Gene3D" id="3.40.50.300">
    <property type="entry name" value="P-loop containing nucleotide triphosphate hydrolases"/>
    <property type="match status" value="1"/>
</dbReference>
<sequence length="603" mass="70019">MNIKRNRAISPRSLIIYFKKGGFFMLKKIKILKIFYRFLWRYKKNFIFFGFILLIWSVAVSLNPYFYKLFIDAIFQKGFSDLIKILIIFVGFRILVNLLDVLVYYWGDKILIPASKDARIAIFRHIQDLDFAYHTEKSTGSLISIFKRGDGSFFDLFHALNINIVRILVGFLVMFFFFTDLGKWIALPMFFILIFNSFLVGKLVIINIRKRREFNKAEDGISAIIADNLINFDTVKYFAKEKWEQKRLIENFSDWAKKLWQFTNSFRFMDLSVGMVANLGVFFLLFYSLKKYSLGEITSGDLVLILGFVTEFFNRFFDLFFSLRTIVKCYVDISRYFNILDEKILVKDSKNPLKIDKISGEIKFCDVDFSYPQGREGALRDFNLEIKSGETVALVGSSGAGKTTVVKLLMRFYDVDKGRIIIDDGDIRRFNKSDLRSFIGIVPQETILFNETIAYNIGYGLPEIKIEAIKRAAKIANLSDFIESLPQKYETLVGERGIKLSGGQRQRLSIARVVLSKPEIIIFDEATSQLDSESENLVQEAFWKMKKNKTTIIIAHRLSTIKKADRIVVIDNGKIVEKGTHKQLLSKKDSLYHHFWKLQTELV</sequence>
<dbReference type="InterPro" id="IPR017871">
    <property type="entry name" value="ABC_transporter-like_CS"/>
</dbReference>
<dbReference type="PANTHER" id="PTHR24221:SF503">
    <property type="entry name" value="MITOCHONDRIAL POTASSIUM CHANNEL ATP-BINDING SUBUNIT"/>
    <property type="match status" value="1"/>
</dbReference>
<dbReference type="GO" id="GO:0005524">
    <property type="term" value="F:ATP binding"/>
    <property type="evidence" value="ECO:0007669"/>
    <property type="project" value="UniProtKB-KW"/>
</dbReference>
<evidence type="ECO:0000313" key="11">
    <source>
        <dbReference type="EMBL" id="PIS15320.1"/>
    </source>
</evidence>
<dbReference type="SMART" id="SM00382">
    <property type="entry name" value="AAA"/>
    <property type="match status" value="1"/>
</dbReference>
<dbReference type="Proteomes" id="UP000231282">
    <property type="component" value="Unassembled WGS sequence"/>
</dbReference>
<dbReference type="PANTHER" id="PTHR24221">
    <property type="entry name" value="ATP-BINDING CASSETTE SUB-FAMILY B"/>
    <property type="match status" value="1"/>
</dbReference>
<feature type="transmembrane region" description="Helical" evidence="8">
    <location>
        <begin position="156"/>
        <end position="178"/>
    </location>
</feature>
<gene>
    <name evidence="11" type="ORF">COT63_00560</name>
</gene>
<protein>
    <recommendedName>
        <fullName evidence="13">ABC transporter ATP-binding protein</fullName>
    </recommendedName>
</protein>
<evidence type="ECO:0000256" key="5">
    <source>
        <dbReference type="ARBA" id="ARBA00022840"/>
    </source>
</evidence>
<evidence type="ECO:0000256" key="7">
    <source>
        <dbReference type="ARBA" id="ARBA00023136"/>
    </source>
</evidence>
<evidence type="ECO:0000256" key="1">
    <source>
        <dbReference type="ARBA" id="ARBA00004651"/>
    </source>
</evidence>
<proteinExistence type="predicted"/>
<dbReference type="InterPro" id="IPR003439">
    <property type="entry name" value="ABC_transporter-like_ATP-bd"/>
</dbReference>